<gene>
    <name evidence="2" type="ORF">CLF_100576</name>
</gene>
<proteinExistence type="predicted"/>
<evidence type="ECO:0000313" key="2">
    <source>
        <dbReference type="EMBL" id="GAA47608.1"/>
    </source>
</evidence>
<sequence>MCAFVTNQLADRCSQRYLKRFRQNMSSQLRLEQTSHVSIECKTRCAMPYLQGLVVLQMHGFTERPAPEEANTKNATTWTKVDKELYSLNEYLALFIPGRLAAEKVIQLSDAAIKTAMESLVDRRVRMSSFTPSKVVSLIVDTTVAQDPDNQSHKPGRSEPENPSYTQLARLIAGSSDTNTKQRRLQPNKPHKIRKIRKPLAGFRVRSSAKTSFMGASSKGLLLLDAATQRSRPHSDTFRTKPRQDAQEHKQTQVCPKSLNNSRSGHPKDGTEGATSSSDRNFRPWGEKISQMKSSPPNHPEREQKEWPPTGLVFMVEDIRQLLHKINAFCAFGPDEVYPKILKEMSVKLTNQFYLMFRQPLEAFNRVPQARYSKNSSLRNSRKNPTLGQGIAISQVIMSEMALSKVRETIPLTNSNDDACANNEEPTVKRKYWWIKGPKDQRRLLQRINWSEKDGVSETIAENHERMQEDWALASGHNIQVSCYSYPTQVDSMGSKSPGLYRPYLHIVACTGAVPFIWMIYNDCLFASQVCFGLHGLSETKAVSVLKKPFRGSSHLVPDCHTTKRKHEGWDTARLPKLTQGSREAEAVMEPRTFRNAQNFPLNPARLEFVEQWDVCGTRSSICRIYIEKYGIRYESFVRIYEHVRHAMTV</sequence>
<evidence type="ECO:0000313" key="3">
    <source>
        <dbReference type="Proteomes" id="UP000008909"/>
    </source>
</evidence>
<feature type="compositionally biased region" description="Basic and acidic residues" evidence="1">
    <location>
        <begin position="150"/>
        <end position="160"/>
    </location>
</feature>
<feature type="compositionally biased region" description="Basic and acidic residues" evidence="1">
    <location>
        <begin position="233"/>
        <end position="251"/>
    </location>
</feature>
<dbReference type="AlphaFoldDB" id="G7Y3S2"/>
<dbReference type="Proteomes" id="UP000008909">
    <property type="component" value="Unassembled WGS sequence"/>
</dbReference>
<feature type="region of interest" description="Disordered" evidence="1">
    <location>
        <begin position="228"/>
        <end position="307"/>
    </location>
</feature>
<feature type="compositionally biased region" description="Polar residues" evidence="1">
    <location>
        <begin position="252"/>
        <end position="264"/>
    </location>
</feature>
<reference evidence="2" key="1">
    <citation type="journal article" date="2011" name="Genome Biol.">
        <title>The draft genome of the carcinogenic human liver fluke Clonorchis sinensis.</title>
        <authorList>
            <person name="Wang X."/>
            <person name="Chen W."/>
            <person name="Huang Y."/>
            <person name="Sun J."/>
            <person name="Men J."/>
            <person name="Liu H."/>
            <person name="Luo F."/>
            <person name="Guo L."/>
            <person name="Lv X."/>
            <person name="Deng C."/>
            <person name="Zhou C."/>
            <person name="Fan Y."/>
            <person name="Li X."/>
            <person name="Huang L."/>
            <person name="Hu Y."/>
            <person name="Liang C."/>
            <person name="Hu X."/>
            <person name="Xu J."/>
            <person name="Yu X."/>
        </authorList>
    </citation>
    <scope>NUCLEOTIDE SEQUENCE [LARGE SCALE GENOMIC DNA]</scope>
    <source>
        <strain evidence="2">Henan</strain>
    </source>
</reference>
<dbReference type="EMBL" id="DF142846">
    <property type="protein sequence ID" value="GAA47608.1"/>
    <property type="molecule type" value="Genomic_DNA"/>
</dbReference>
<reference key="2">
    <citation type="submission" date="2011-10" db="EMBL/GenBank/DDBJ databases">
        <title>The genome and transcriptome sequence of Clonorchis sinensis provide insights into the carcinogenic liver fluke.</title>
        <authorList>
            <person name="Wang X."/>
            <person name="Huang Y."/>
            <person name="Chen W."/>
            <person name="Liu H."/>
            <person name="Guo L."/>
            <person name="Chen Y."/>
            <person name="Luo F."/>
            <person name="Zhou W."/>
            <person name="Sun J."/>
            <person name="Mao Q."/>
            <person name="Liang P."/>
            <person name="Zhou C."/>
            <person name="Tian Y."/>
            <person name="Men J."/>
            <person name="Lv X."/>
            <person name="Huang L."/>
            <person name="Zhou J."/>
            <person name="Hu Y."/>
            <person name="Li R."/>
            <person name="Zhang F."/>
            <person name="Lei H."/>
            <person name="Li X."/>
            <person name="Hu X."/>
            <person name="Liang C."/>
            <person name="Xu J."/>
            <person name="Wu Z."/>
            <person name="Yu X."/>
        </authorList>
    </citation>
    <scope>NUCLEOTIDE SEQUENCE</scope>
    <source>
        <strain>Henan</strain>
    </source>
</reference>
<organism evidence="2 3">
    <name type="scientific">Clonorchis sinensis</name>
    <name type="common">Chinese liver fluke</name>
    <dbReference type="NCBI Taxonomy" id="79923"/>
    <lineage>
        <taxon>Eukaryota</taxon>
        <taxon>Metazoa</taxon>
        <taxon>Spiralia</taxon>
        <taxon>Lophotrochozoa</taxon>
        <taxon>Platyhelminthes</taxon>
        <taxon>Trematoda</taxon>
        <taxon>Digenea</taxon>
        <taxon>Opisthorchiida</taxon>
        <taxon>Opisthorchiata</taxon>
        <taxon>Opisthorchiidae</taxon>
        <taxon>Clonorchis</taxon>
    </lineage>
</organism>
<accession>G7Y3S2</accession>
<feature type="region of interest" description="Disordered" evidence="1">
    <location>
        <begin position="174"/>
        <end position="212"/>
    </location>
</feature>
<evidence type="ECO:0000256" key="1">
    <source>
        <dbReference type="SAM" id="MobiDB-lite"/>
    </source>
</evidence>
<name>G7Y3S2_CLOSI</name>
<protein>
    <submittedName>
        <fullName evidence="2">Uncharacterized protein</fullName>
    </submittedName>
</protein>
<feature type="compositionally biased region" description="Basic residues" evidence="1">
    <location>
        <begin position="181"/>
        <end position="198"/>
    </location>
</feature>
<keyword evidence="3" id="KW-1185">Reference proteome</keyword>
<feature type="region of interest" description="Disordered" evidence="1">
    <location>
        <begin position="145"/>
        <end position="164"/>
    </location>
</feature>